<dbReference type="AlphaFoldDB" id="A0A9N9YS09"/>
<comment type="caution">
    <text evidence="1">The sequence shown here is derived from an EMBL/GenBank/DDBJ whole genome shotgun (WGS) entry which is preliminary data.</text>
</comment>
<accession>A0A9N9YS09</accession>
<dbReference type="EMBL" id="CABFNQ020000758">
    <property type="protein sequence ID" value="CAH0037073.1"/>
    <property type="molecule type" value="Genomic_DNA"/>
</dbReference>
<name>A0A9N9YS09_9HYPO</name>
<evidence type="ECO:0000313" key="1">
    <source>
        <dbReference type="EMBL" id="CAH0037073.1"/>
    </source>
</evidence>
<dbReference type="Proteomes" id="UP000696573">
    <property type="component" value="Unassembled WGS sequence"/>
</dbReference>
<sequence>MWMHKSIRAFLTVTKDPIMLAHEDKTQVKQSWNFRISVVDVLDKIPYADPDLREMLRQIHVNGAIG</sequence>
<reference evidence="1" key="1">
    <citation type="submission" date="2021-10" db="EMBL/GenBank/DDBJ databases">
        <authorList>
            <person name="Piombo E."/>
        </authorList>
    </citation>
    <scope>NUCLEOTIDE SEQUENCE</scope>
</reference>
<proteinExistence type="predicted"/>
<evidence type="ECO:0000313" key="2">
    <source>
        <dbReference type="Proteomes" id="UP000696573"/>
    </source>
</evidence>
<organism evidence="1 2">
    <name type="scientific">Clonostachys rhizophaga</name>
    <dbReference type="NCBI Taxonomy" id="160324"/>
    <lineage>
        <taxon>Eukaryota</taxon>
        <taxon>Fungi</taxon>
        <taxon>Dikarya</taxon>
        <taxon>Ascomycota</taxon>
        <taxon>Pezizomycotina</taxon>
        <taxon>Sordariomycetes</taxon>
        <taxon>Hypocreomycetidae</taxon>
        <taxon>Hypocreales</taxon>
        <taxon>Bionectriaceae</taxon>
        <taxon>Clonostachys</taxon>
    </lineage>
</organism>
<gene>
    <name evidence="1" type="ORF">CRHIZ90672A_00010576</name>
</gene>
<keyword evidence="2" id="KW-1185">Reference proteome</keyword>
<protein>
    <submittedName>
        <fullName evidence="1">Uncharacterized protein</fullName>
    </submittedName>
</protein>